<evidence type="ECO:0000256" key="5">
    <source>
        <dbReference type="ARBA" id="ARBA00023004"/>
    </source>
</evidence>
<comment type="similarity">
    <text evidence="1">Belongs to the cysteine dioxygenase family.</text>
</comment>
<keyword evidence="5" id="KW-0408">Iron</keyword>
<dbReference type="EMBL" id="JAMZDX010000005">
    <property type="protein sequence ID" value="MCP2312339.1"/>
    <property type="molecule type" value="Genomic_DNA"/>
</dbReference>
<dbReference type="CDD" id="cd10548">
    <property type="entry name" value="cupin_CDO"/>
    <property type="match status" value="1"/>
</dbReference>
<proteinExistence type="inferred from homology"/>
<dbReference type="Gene3D" id="2.60.120.10">
    <property type="entry name" value="Jelly Rolls"/>
    <property type="match status" value="1"/>
</dbReference>
<protein>
    <submittedName>
        <fullName evidence="6">Metal-dependent enzyme (Double-stranded beta helix superfamily)</fullName>
    </submittedName>
</protein>
<organism evidence="6 7">
    <name type="scientific">Kitasatospora paracochleata</name>
    <dbReference type="NCBI Taxonomy" id="58354"/>
    <lineage>
        <taxon>Bacteria</taxon>
        <taxon>Bacillati</taxon>
        <taxon>Actinomycetota</taxon>
        <taxon>Actinomycetes</taxon>
        <taxon>Kitasatosporales</taxon>
        <taxon>Streptomycetaceae</taxon>
        <taxon>Kitasatospora</taxon>
    </lineage>
</organism>
<evidence type="ECO:0000256" key="4">
    <source>
        <dbReference type="ARBA" id="ARBA00023002"/>
    </source>
</evidence>
<evidence type="ECO:0000256" key="1">
    <source>
        <dbReference type="ARBA" id="ARBA00006622"/>
    </source>
</evidence>
<dbReference type="InterPro" id="IPR011051">
    <property type="entry name" value="RmlC_Cupin_sf"/>
</dbReference>
<name>A0ABT1J4H9_9ACTN</name>
<evidence type="ECO:0000256" key="3">
    <source>
        <dbReference type="ARBA" id="ARBA00022964"/>
    </source>
</evidence>
<keyword evidence="7" id="KW-1185">Reference proteome</keyword>
<keyword evidence="4" id="KW-0560">Oxidoreductase</keyword>
<keyword evidence="3" id="KW-0223">Dioxygenase</keyword>
<accession>A0ABT1J4H9</accession>
<dbReference type="Proteomes" id="UP001206483">
    <property type="component" value="Unassembled WGS sequence"/>
</dbReference>
<comment type="caution">
    <text evidence="6">The sequence shown here is derived from an EMBL/GenBank/DDBJ whole genome shotgun (WGS) entry which is preliminary data.</text>
</comment>
<sequence>MTATTVATRTERMHRLVGEIREVVGRGLPPDLTAYLVAERLAPHLGAPDLLTPEQCEGDPDCYRLHLLHGEEDGSFSVAALVWLPGQRTSIHDHLSWGATGVHLGEECERRYRLISDGRAARLIATADVVSHQGEVCGFAPPGDIHRVVNSGTGTTISLHVYGADVSRLGTSIRRTYRLPAEED</sequence>
<dbReference type="RefSeq" id="WP_253801331.1">
    <property type="nucleotide sequence ID" value="NZ_BAAAUB010000045.1"/>
</dbReference>
<dbReference type="PANTHER" id="PTHR12918:SF1">
    <property type="entry name" value="CYSTEINE DIOXYGENASE TYPE 1"/>
    <property type="match status" value="1"/>
</dbReference>
<evidence type="ECO:0000313" key="6">
    <source>
        <dbReference type="EMBL" id="MCP2312339.1"/>
    </source>
</evidence>
<keyword evidence="2" id="KW-0479">Metal-binding</keyword>
<evidence type="ECO:0000313" key="7">
    <source>
        <dbReference type="Proteomes" id="UP001206483"/>
    </source>
</evidence>
<reference evidence="6 7" key="1">
    <citation type="submission" date="2022-06" db="EMBL/GenBank/DDBJ databases">
        <title>Sequencing the genomes of 1000 actinobacteria strains.</title>
        <authorList>
            <person name="Klenk H.-P."/>
        </authorList>
    </citation>
    <scope>NUCLEOTIDE SEQUENCE [LARGE SCALE GENOMIC DNA]</scope>
    <source>
        <strain evidence="6 7">DSM 41656</strain>
    </source>
</reference>
<dbReference type="InterPro" id="IPR010300">
    <property type="entry name" value="CDO_1"/>
</dbReference>
<gene>
    <name evidence="6" type="ORF">FHR36_005505</name>
</gene>
<dbReference type="InterPro" id="IPR014710">
    <property type="entry name" value="RmlC-like_jellyroll"/>
</dbReference>
<dbReference type="PANTHER" id="PTHR12918">
    <property type="entry name" value="CYSTEINE DIOXYGENASE"/>
    <property type="match status" value="1"/>
</dbReference>
<evidence type="ECO:0000256" key="2">
    <source>
        <dbReference type="ARBA" id="ARBA00022723"/>
    </source>
</evidence>
<dbReference type="SUPFAM" id="SSF51182">
    <property type="entry name" value="RmlC-like cupins"/>
    <property type="match status" value="1"/>
</dbReference>